<dbReference type="GO" id="GO:0052657">
    <property type="term" value="F:guanine phosphoribosyltransferase activity"/>
    <property type="evidence" value="ECO:0007669"/>
    <property type="project" value="UniProtKB-ARBA"/>
</dbReference>
<dbReference type="GO" id="GO:0032264">
    <property type="term" value="P:IMP salvage"/>
    <property type="evidence" value="ECO:0007669"/>
    <property type="project" value="UniProtKB-UniPathway"/>
</dbReference>
<evidence type="ECO:0000313" key="18">
    <source>
        <dbReference type="Proteomes" id="UP000467105"/>
    </source>
</evidence>
<evidence type="ECO:0000256" key="14">
    <source>
        <dbReference type="ARBA" id="ARBA00049402"/>
    </source>
</evidence>
<evidence type="ECO:0000256" key="5">
    <source>
        <dbReference type="ARBA" id="ARBA00008391"/>
    </source>
</evidence>
<keyword evidence="8 15" id="KW-0808">Transferase</keyword>
<dbReference type="PANTHER" id="PTHR43340">
    <property type="entry name" value="HYPOXANTHINE-GUANINE PHOSPHORIBOSYLTRANSFERASE"/>
    <property type="match status" value="1"/>
</dbReference>
<evidence type="ECO:0000256" key="7">
    <source>
        <dbReference type="ARBA" id="ARBA00022676"/>
    </source>
</evidence>
<organism evidence="17 18">
    <name type="scientific">Mycobacterium parmense</name>
    <dbReference type="NCBI Taxonomy" id="185642"/>
    <lineage>
        <taxon>Bacteria</taxon>
        <taxon>Bacillati</taxon>
        <taxon>Actinomycetota</taxon>
        <taxon>Actinomycetes</taxon>
        <taxon>Mycobacteriales</taxon>
        <taxon>Mycobacteriaceae</taxon>
        <taxon>Mycobacterium</taxon>
        <taxon>Mycobacterium simiae complex</taxon>
    </lineage>
</organism>
<evidence type="ECO:0000256" key="15">
    <source>
        <dbReference type="RuleBase" id="RU364099"/>
    </source>
</evidence>
<dbReference type="GO" id="GO:0005829">
    <property type="term" value="C:cytosol"/>
    <property type="evidence" value="ECO:0007669"/>
    <property type="project" value="TreeGrafter"/>
</dbReference>
<dbReference type="GO" id="GO:0000287">
    <property type="term" value="F:magnesium ion binding"/>
    <property type="evidence" value="ECO:0007669"/>
    <property type="project" value="TreeGrafter"/>
</dbReference>
<dbReference type="Proteomes" id="UP000467105">
    <property type="component" value="Chromosome"/>
</dbReference>
<evidence type="ECO:0000256" key="10">
    <source>
        <dbReference type="ARBA" id="ARBA00022726"/>
    </source>
</evidence>
<dbReference type="SUPFAM" id="SSF53271">
    <property type="entry name" value="PRTase-like"/>
    <property type="match status" value="1"/>
</dbReference>
<keyword evidence="18" id="KW-1185">Reference proteome</keyword>
<accession>A0A7I7YZD4</accession>
<keyword evidence="7 15" id="KW-0328">Glycosyltransferase</keyword>
<dbReference type="AlphaFoldDB" id="A0A7I7YZD4"/>
<evidence type="ECO:0000256" key="9">
    <source>
        <dbReference type="ARBA" id="ARBA00022723"/>
    </source>
</evidence>
<gene>
    <name evidence="17" type="primary">hpt</name>
    <name evidence="17" type="ORF">MPRM_43200</name>
</gene>
<dbReference type="InterPro" id="IPR029057">
    <property type="entry name" value="PRTase-like"/>
</dbReference>
<evidence type="ECO:0000256" key="11">
    <source>
        <dbReference type="ARBA" id="ARBA00022741"/>
    </source>
</evidence>
<reference evidence="17 18" key="1">
    <citation type="journal article" date="2019" name="Emerg. Microbes Infect.">
        <title>Comprehensive subspecies identification of 175 nontuberculous mycobacteria species based on 7547 genomic profiles.</title>
        <authorList>
            <person name="Matsumoto Y."/>
            <person name="Kinjo T."/>
            <person name="Motooka D."/>
            <person name="Nabeya D."/>
            <person name="Jung N."/>
            <person name="Uechi K."/>
            <person name="Horii T."/>
            <person name="Iida T."/>
            <person name="Fujita J."/>
            <person name="Nakamura S."/>
        </authorList>
    </citation>
    <scope>NUCLEOTIDE SEQUENCE [LARGE SCALE GENOMIC DNA]</scope>
    <source>
        <strain evidence="17 18">JCM 14742</strain>
    </source>
</reference>
<evidence type="ECO:0000256" key="1">
    <source>
        <dbReference type="ARBA" id="ARBA00001946"/>
    </source>
</evidence>
<dbReference type="Pfam" id="PF00156">
    <property type="entry name" value="Pribosyltran"/>
    <property type="match status" value="1"/>
</dbReference>
<comment type="pathway">
    <text evidence="4">Purine metabolism; GMP biosynthesis via salvage pathway; GMP from guanine: step 1/1.</text>
</comment>
<keyword evidence="12 15" id="KW-0460">Magnesium</keyword>
<dbReference type="CDD" id="cd06223">
    <property type="entry name" value="PRTases_typeI"/>
    <property type="match status" value="1"/>
</dbReference>
<dbReference type="GO" id="GO:0046100">
    <property type="term" value="P:hypoxanthine metabolic process"/>
    <property type="evidence" value="ECO:0007669"/>
    <property type="project" value="TreeGrafter"/>
</dbReference>
<dbReference type="InterPro" id="IPR050408">
    <property type="entry name" value="HGPRT"/>
</dbReference>
<dbReference type="PANTHER" id="PTHR43340:SF1">
    <property type="entry name" value="HYPOXANTHINE PHOSPHORIBOSYLTRANSFERASE"/>
    <property type="match status" value="1"/>
</dbReference>
<keyword evidence="11 15" id="KW-0547">Nucleotide-binding</keyword>
<protein>
    <recommendedName>
        <fullName evidence="15">Hypoxanthine phosphoribosyltransferase</fullName>
        <ecNumber evidence="15">2.4.2.8</ecNumber>
    </recommendedName>
</protein>
<evidence type="ECO:0000259" key="16">
    <source>
        <dbReference type="Pfam" id="PF00156"/>
    </source>
</evidence>
<comment type="catalytic activity">
    <reaction evidence="13">
        <text>GMP + diphosphate = guanine + 5-phospho-alpha-D-ribose 1-diphosphate</text>
        <dbReference type="Rhea" id="RHEA:25424"/>
        <dbReference type="ChEBI" id="CHEBI:16235"/>
        <dbReference type="ChEBI" id="CHEBI:33019"/>
        <dbReference type="ChEBI" id="CHEBI:58017"/>
        <dbReference type="ChEBI" id="CHEBI:58115"/>
        <dbReference type="EC" id="2.4.2.8"/>
    </reaction>
    <physiologicalReaction direction="right-to-left" evidence="13">
        <dbReference type="Rhea" id="RHEA:25426"/>
    </physiologicalReaction>
</comment>
<feature type="domain" description="Phosphoribosyltransferase" evidence="16">
    <location>
        <begin position="51"/>
        <end position="193"/>
    </location>
</feature>
<keyword evidence="9 15" id="KW-0479">Metal-binding</keyword>
<comment type="catalytic activity">
    <reaction evidence="14">
        <text>IMP + diphosphate = hypoxanthine + 5-phospho-alpha-D-ribose 1-diphosphate</text>
        <dbReference type="Rhea" id="RHEA:17973"/>
        <dbReference type="ChEBI" id="CHEBI:17368"/>
        <dbReference type="ChEBI" id="CHEBI:33019"/>
        <dbReference type="ChEBI" id="CHEBI:58017"/>
        <dbReference type="ChEBI" id="CHEBI:58053"/>
        <dbReference type="EC" id="2.4.2.8"/>
    </reaction>
    <physiologicalReaction direction="right-to-left" evidence="14">
        <dbReference type="Rhea" id="RHEA:17975"/>
    </physiologicalReaction>
</comment>
<sequence>MVIGPQPWHAVGVAQISSAITPAQPVELYPGDIESVLLTAEQIQARIAELGDHIGNDYRDAAGETGQDLLLITVLKGAVMFVTDLARAIPVPTQFEFMAVSSYGSSTSSSGVVRILKDLDRDINGRDVLIVEDVVDSGLTLSWLLRNLSSRHPRSLRVCTLLRKPDARGANVDISYVGFDIPNDFVVGYGLDYDERYRDLPYIGTLHPRVYQQ</sequence>
<dbReference type="GO" id="GO:0006166">
    <property type="term" value="P:purine ribonucleoside salvage"/>
    <property type="evidence" value="ECO:0007669"/>
    <property type="project" value="UniProtKB-KW"/>
</dbReference>
<name>A0A7I7YZD4_9MYCO</name>
<evidence type="ECO:0000256" key="8">
    <source>
        <dbReference type="ARBA" id="ARBA00022679"/>
    </source>
</evidence>
<dbReference type="InterPro" id="IPR000836">
    <property type="entry name" value="PRTase_dom"/>
</dbReference>
<evidence type="ECO:0000256" key="13">
    <source>
        <dbReference type="ARBA" id="ARBA00048811"/>
    </source>
</evidence>
<dbReference type="NCBIfam" id="TIGR01203">
    <property type="entry name" value="HGPRTase"/>
    <property type="match status" value="1"/>
</dbReference>
<keyword evidence="6 15" id="KW-0963">Cytoplasm</keyword>
<dbReference type="GO" id="GO:0004422">
    <property type="term" value="F:hypoxanthine phosphoribosyltransferase activity"/>
    <property type="evidence" value="ECO:0007669"/>
    <property type="project" value="InterPro"/>
</dbReference>
<dbReference type="GO" id="GO:0032263">
    <property type="term" value="P:GMP salvage"/>
    <property type="evidence" value="ECO:0007669"/>
    <property type="project" value="TreeGrafter"/>
</dbReference>
<comment type="similarity">
    <text evidence="5 15">Belongs to the purine/pyrimidine phosphoribosyltransferase family.</text>
</comment>
<dbReference type="GO" id="GO:0006178">
    <property type="term" value="P:guanine salvage"/>
    <property type="evidence" value="ECO:0007669"/>
    <property type="project" value="TreeGrafter"/>
</dbReference>
<evidence type="ECO:0000256" key="3">
    <source>
        <dbReference type="ARBA" id="ARBA00004669"/>
    </source>
</evidence>
<dbReference type="FunFam" id="3.40.50.2020:FF:000006">
    <property type="entry name" value="Hypoxanthine phosphoribosyltransferase"/>
    <property type="match status" value="1"/>
</dbReference>
<comment type="cofactor">
    <cofactor evidence="1 15">
        <name>Mg(2+)</name>
        <dbReference type="ChEBI" id="CHEBI:18420"/>
    </cofactor>
</comment>
<evidence type="ECO:0000256" key="4">
    <source>
        <dbReference type="ARBA" id="ARBA00004676"/>
    </source>
</evidence>
<dbReference type="GO" id="GO:0000166">
    <property type="term" value="F:nucleotide binding"/>
    <property type="evidence" value="ECO:0007669"/>
    <property type="project" value="UniProtKB-KW"/>
</dbReference>
<evidence type="ECO:0000256" key="12">
    <source>
        <dbReference type="ARBA" id="ARBA00022842"/>
    </source>
</evidence>
<keyword evidence="10 15" id="KW-0660">Purine salvage</keyword>
<dbReference type="EC" id="2.4.2.8" evidence="15"/>
<evidence type="ECO:0000256" key="2">
    <source>
        <dbReference type="ARBA" id="ARBA00004496"/>
    </source>
</evidence>
<evidence type="ECO:0000313" key="17">
    <source>
        <dbReference type="EMBL" id="BBZ47039.1"/>
    </source>
</evidence>
<comment type="pathway">
    <text evidence="3 15">Purine metabolism; IMP biosynthesis via salvage pathway; IMP from hypoxanthine: step 1/1.</text>
</comment>
<dbReference type="InterPro" id="IPR005904">
    <property type="entry name" value="Hxn_phspho_trans"/>
</dbReference>
<comment type="subcellular location">
    <subcellularLocation>
        <location evidence="2 15">Cytoplasm</location>
    </subcellularLocation>
</comment>
<dbReference type="EMBL" id="AP022614">
    <property type="protein sequence ID" value="BBZ47039.1"/>
    <property type="molecule type" value="Genomic_DNA"/>
</dbReference>
<dbReference type="UniPathway" id="UPA00591">
    <property type="reaction ID" value="UER00648"/>
</dbReference>
<proteinExistence type="inferred from homology"/>
<dbReference type="Gene3D" id="3.40.50.2020">
    <property type="match status" value="1"/>
</dbReference>
<evidence type="ECO:0000256" key="6">
    <source>
        <dbReference type="ARBA" id="ARBA00022490"/>
    </source>
</evidence>